<dbReference type="Pfam" id="PF01571">
    <property type="entry name" value="GCV_T"/>
    <property type="match status" value="1"/>
</dbReference>
<dbReference type="Gene3D" id="3.30.70.1400">
    <property type="entry name" value="Aminomethyltransferase beta-barrel domains"/>
    <property type="match status" value="1"/>
</dbReference>
<comment type="similarity">
    <text evidence="1">Belongs to the GcvT family.</text>
</comment>
<feature type="domain" description="GCVT N-terminal" evidence="7">
    <location>
        <begin position="11"/>
        <end position="278"/>
    </location>
</feature>
<evidence type="ECO:0000256" key="3">
    <source>
        <dbReference type="ARBA" id="ARBA00022576"/>
    </source>
</evidence>
<gene>
    <name evidence="9" type="ORF">NEF87_002430</name>
</gene>
<keyword evidence="4 9" id="KW-0808">Transferase</keyword>
<dbReference type="SUPFAM" id="SSF101790">
    <property type="entry name" value="Aminomethyltransferase beta-barrel domain"/>
    <property type="match status" value="1"/>
</dbReference>
<dbReference type="Pfam" id="PF08669">
    <property type="entry name" value="GCV_T_C"/>
    <property type="match status" value="1"/>
</dbReference>
<keyword evidence="10" id="KW-1185">Reference proteome</keyword>
<reference evidence="9" key="1">
    <citation type="submission" date="2022-09" db="EMBL/GenBank/DDBJ databases">
        <title>Actin cytoskeleton and complex cell architecture in an #Asgard archaeon.</title>
        <authorList>
            <person name="Ponce Toledo R.I."/>
            <person name="Schleper C."/>
            <person name="Rodrigues Oliveira T."/>
            <person name="Wollweber F."/>
            <person name="Xu J."/>
            <person name="Rittmann S."/>
            <person name="Klingl A."/>
            <person name="Pilhofer M."/>
        </authorList>
    </citation>
    <scope>NUCLEOTIDE SEQUENCE</scope>
    <source>
        <strain evidence="9">B-35</strain>
    </source>
</reference>
<dbReference type="PANTHER" id="PTHR43757">
    <property type="entry name" value="AMINOMETHYLTRANSFERASE"/>
    <property type="match status" value="1"/>
</dbReference>
<evidence type="ECO:0000313" key="9">
    <source>
        <dbReference type="EMBL" id="UYP46145.1"/>
    </source>
</evidence>
<evidence type="ECO:0000313" key="10">
    <source>
        <dbReference type="Proteomes" id="UP001208689"/>
    </source>
</evidence>
<dbReference type="NCBIfam" id="TIGR00528">
    <property type="entry name" value="gcvT"/>
    <property type="match status" value="1"/>
</dbReference>
<dbReference type="InterPro" id="IPR013977">
    <property type="entry name" value="GcvT_C"/>
</dbReference>
<sequence length="379" mass="42893">MSDPRKTPLSAMHEKLGGKMVDFENWYMPVKFDGTSVSDEHLWTREHCGIFDICHMTEFMLEGPDCIPYLKHMMSNSINIVDNQAQYQHMCYPEGGVVDDLYIYRESAEKFRIIANAQTYETEGKDFNWLTEHIENFKVSLEDLSLKRARFAVQGKETIKLLNPLTDVDLYPMKRFRWTYANLKTSEGDIPIFCSRTGYTGVDNNKTGEEAIASYEISCDAKFAELLYQTFLDMGAKPIGLGARDSLRLECCFALYGNDINRNITSIEANLGWVVKPKEDAHFIGEEVLLKQKSEGTARISVGLNLVGKGILRDGYKIFAGSNEIGFITSGAYGPSVGKTIALALIKKEYSKVGTELEVEIRSKRKKVVVVTTPFWKQE</sequence>
<comment type="catalytic activity">
    <reaction evidence="6">
        <text>N(6)-[(R)-S(8)-aminomethyldihydrolipoyl]-L-lysyl-[protein] + (6S)-5,6,7,8-tetrahydrofolate = N(6)-[(R)-dihydrolipoyl]-L-lysyl-[protein] + (6R)-5,10-methylene-5,6,7,8-tetrahydrofolate + NH4(+)</text>
        <dbReference type="Rhea" id="RHEA:16945"/>
        <dbReference type="Rhea" id="RHEA-COMP:10475"/>
        <dbReference type="Rhea" id="RHEA-COMP:10492"/>
        <dbReference type="ChEBI" id="CHEBI:15636"/>
        <dbReference type="ChEBI" id="CHEBI:28938"/>
        <dbReference type="ChEBI" id="CHEBI:57453"/>
        <dbReference type="ChEBI" id="CHEBI:83100"/>
        <dbReference type="ChEBI" id="CHEBI:83143"/>
        <dbReference type="EC" id="2.1.2.10"/>
    </reaction>
</comment>
<dbReference type="Gene3D" id="4.10.1250.10">
    <property type="entry name" value="Aminomethyltransferase fragment"/>
    <property type="match status" value="1"/>
</dbReference>
<dbReference type="InterPro" id="IPR006222">
    <property type="entry name" value="GCVT_N"/>
</dbReference>
<dbReference type="GO" id="GO:0004047">
    <property type="term" value="F:aminomethyltransferase activity"/>
    <property type="evidence" value="ECO:0007669"/>
    <property type="project" value="UniProtKB-EC"/>
</dbReference>
<evidence type="ECO:0000256" key="6">
    <source>
        <dbReference type="ARBA" id="ARBA00047665"/>
    </source>
</evidence>
<dbReference type="PIRSF" id="PIRSF006487">
    <property type="entry name" value="GcvT"/>
    <property type="match status" value="1"/>
</dbReference>
<dbReference type="PANTHER" id="PTHR43757:SF2">
    <property type="entry name" value="AMINOMETHYLTRANSFERASE, MITOCHONDRIAL"/>
    <property type="match status" value="1"/>
</dbReference>
<protein>
    <recommendedName>
        <fullName evidence="2">aminomethyltransferase</fullName>
        <ecNumber evidence="2">2.1.2.10</ecNumber>
    </recommendedName>
    <alternativeName>
        <fullName evidence="5">Glycine cleavage system T protein</fullName>
    </alternativeName>
</protein>
<evidence type="ECO:0000259" key="8">
    <source>
        <dbReference type="Pfam" id="PF08669"/>
    </source>
</evidence>
<accession>A0ABY6HRW2</accession>
<organism evidence="9 10">
    <name type="scientific">Candidatus Lokiarchaeum ossiferum</name>
    <dbReference type="NCBI Taxonomy" id="2951803"/>
    <lineage>
        <taxon>Archaea</taxon>
        <taxon>Promethearchaeati</taxon>
        <taxon>Promethearchaeota</taxon>
        <taxon>Promethearchaeia</taxon>
        <taxon>Promethearchaeales</taxon>
        <taxon>Promethearchaeaceae</taxon>
        <taxon>Candidatus Lokiarchaeum</taxon>
    </lineage>
</organism>
<dbReference type="InterPro" id="IPR027266">
    <property type="entry name" value="TrmE/GcvT-like"/>
</dbReference>
<evidence type="ECO:0000256" key="2">
    <source>
        <dbReference type="ARBA" id="ARBA00012616"/>
    </source>
</evidence>
<dbReference type="InterPro" id="IPR029043">
    <property type="entry name" value="GcvT/YgfZ_C"/>
</dbReference>
<keyword evidence="3" id="KW-0032">Aminotransferase</keyword>
<name>A0ABY6HRW2_9ARCH</name>
<dbReference type="Gene3D" id="3.30.1360.120">
    <property type="entry name" value="Probable tRNA modification gtpase trme, domain 1"/>
    <property type="match status" value="1"/>
</dbReference>
<evidence type="ECO:0000256" key="5">
    <source>
        <dbReference type="ARBA" id="ARBA00031395"/>
    </source>
</evidence>
<feature type="domain" description="Aminomethyltransferase C-terminal" evidence="8">
    <location>
        <begin position="302"/>
        <end position="377"/>
    </location>
</feature>
<dbReference type="EMBL" id="CP104013">
    <property type="protein sequence ID" value="UYP46145.1"/>
    <property type="molecule type" value="Genomic_DNA"/>
</dbReference>
<dbReference type="NCBIfam" id="NF001567">
    <property type="entry name" value="PRK00389.1"/>
    <property type="match status" value="1"/>
</dbReference>
<evidence type="ECO:0000256" key="1">
    <source>
        <dbReference type="ARBA" id="ARBA00008609"/>
    </source>
</evidence>
<dbReference type="Proteomes" id="UP001208689">
    <property type="component" value="Chromosome"/>
</dbReference>
<dbReference type="SUPFAM" id="SSF103025">
    <property type="entry name" value="Folate-binding domain"/>
    <property type="match status" value="1"/>
</dbReference>
<dbReference type="InterPro" id="IPR006223">
    <property type="entry name" value="GcvT"/>
</dbReference>
<dbReference type="Gene3D" id="2.40.30.110">
    <property type="entry name" value="Aminomethyltransferase beta-barrel domains"/>
    <property type="match status" value="1"/>
</dbReference>
<proteinExistence type="inferred from homology"/>
<dbReference type="EC" id="2.1.2.10" evidence="2"/>
<dbReference type="InterPro" id="IPR028896">
    <property type="entry name" value="GcvT/YgfZ/DmdA"/>
</dbReference>
<evidence type="ECO:0000256" key="4">
    <source>
        <dbReference type="ARBA" id="ARBA00022679"/>
    </source>
</evidence>
<evidence type="ECO:0000259" key="7">
    <source>
        <dbReference type="Pfam" id="PF01571"/>
    </source>
</evidence>